<comment type="caution">
    <text evidence="1">The sequence shown here is derived from an EMBL/GenBank/DDBJ whole genome shotgun (WGS) entry which is preliminary data.</text>
</comment>
<sequence>MRYDDEPYPGIILQLEENNVKVKCMHGNGVNKFFWPSPRDDVNWYSDEQIMCLIPEQQFWEFIMGKLEVKKVAMNCKLFQSLQGYSRSKEAELDRARREEEEKDTGVLKSTLSRRGGTVSANASQHEYMSIGKHTGVSVVYEVTTSPKDRKCTAASYLSIAAGVAIPPRGTLVSSASEAADPCFAGACVLKIGFDKGCFVASSQERQAAAKDVTASRKFESKLHVENDTDIAQGDRPGKKLSFCGSKNEVLKSRMAWGRNDLLSLSVEQDSDNSLSLKLLLCLEMALCSG</sequence>
<reference evidence="1" key="1">
    <citation type="submission" date="2022-04" db="EMBL/GenBank/DDBJ databases">
        <title>Jade perch genome.</title>
        <authorList>
            <person name="Chao B."/>
        </authorList>
    </citation>
    <scope>NUCLEOTIDE SEQUENCE</scope>
    <source>
        <strain evidence="1">CB-2022</strain>
    </source>
</reference>
<evidence type="ECO:0000313" key="1">
    <source>
        <dbReference type="EMBL" id="KAI3367244.1"/>
    </source>
</evidence>
<dbReference type="EMBL" id="CM041539">
    <property type="protein sequence ID" value="KAI3367244.1"/>
    <property type="molecule type" value="Genomic_DNA"/>
</dbReference>
<dbReference type="Proteomes" id="UP000831701">
    <property type="component" value="Chromosome 9"/>
</dbReference>
<name>A0ACB8WHJ5_9TELE</name>
<accession>A0ACB8WHJ5</accession>
<protein>
    <submittedName>
        <fullName evidence="1">Uncharacterized protein</fullName>
    </submittedName>
</protein>
<proteinExistence type="predicted"/>
<gene>
    <name evidence="1" type="ORF">L3Q82_008297</name>
</gene>
<evidence type="ECO:0000313" key="2">
    <source>
        <dbReference type="Proteomes" id="UP000831701"/>
    </source>
</evidence>
<organism evidence="1 2">
    <name type="scientific">Scortum barcoo</name>
    <name type="common">barcoo grunter</name>
    <dbReference type="NCBI Taxonomy" id="214431"/>
    <lineage>
        <taxon>Eukaryota</taxon>
        <taxon>Metazoa</taxon>
        <taxon>Chordata</taxon>
        <taxon>Craniata</taxon>
        <taxon>Vertebrata</taxon>
        <taxon>Euteleostomi</taxon>
        <taxon>Actinopterygii</taxon>
        <taxon>Neopterygii</taxon>
        <taxon>Teleostei</taxon>
        <taxon>Neoteleostei</taxon>
        <taxon>Acanthomorphata</taxon>
        <taxon>Eupercaria</taxon>
        <taxon>Centrarchiformes</taxon>
        <taxon>Terapontoidei</taxon>
        <taxon>Terapontidae</taxon>
        <taxon>Scortum</taxon>
    </lineage>
</organism>
<keyword evidence="2" id="KW-1185">Reference proteome</keyword>